<feature type="compositionally biased region" description="Acidic residues" evidence="1">
    <location>
        <begin position="225"/>
        <end position="234"/>
    </location>
</feature>
<feature type="transmembrane region" description="Helical" evidence="2">
    <location>
        <begin position="42"/>
        <end position="66"/>
    </location>
</feature>
<dbReference type="GeneID" id="54589542"/>
<proteinExistence type="predicted"/>
<dbReference type="RefSeq" id="XP_033680434.1">
    <property type="nucleotide sequence ID" value="XM_033836212.1"/>
</dbReference>
<feature type="region of interest" description="Disordered" evidence="1">
    <location>
        <begin position="206"/>
        <end position="242"/>
    </location>
</feature>
<dbReference type="Proteomes" id="UP000800094">
    <property type="component" value="Unassembled WGS sequence"/>
</dbReference>
<evidence type="ECO:0000256" key="2">
    <source>
        <dbReference type="SAM" id="Phobius"/>
    </source>
</evidence>
<keyword evidence="4" id="KW-1185">Reference proteome</keyword>
<gene>
    <name evidence="3" type="ORF">BU26DRAFT_68466</name>
</gene>
<organism evidence="3 4">
    <name type="scientific">Trematosphaeria pertusa</name>
    <dbReference type="NCBI Taxonomy" id="390896"/>
    <lineage>
        <taxon>Eukaryota</taxon>
        <taxon>Fungi</taxon>
        <taxon>Dikarya</taxon>
        <taxon>Ascomycota</taxon>
        <taxon>Pezizomycotina</taxon>
        <taxon>Dothideomycetes</taxon>
        <taxon>Pleosporomycetidae</taxon>
        <taxon>Pleosporales</taxon>
        <taxon>Massarineae</taxon>
        <taxon>Trematosphaeriaceae</taxon>
        <taxon>Trematosphaeria</taxon>
    </lineage>
</organism>
<keyword evidence="2" id="KW-1133">Transmembrane helix</keyword>
<accession>A0A6A6I7E3</accession>
<keyword evidence="2" id="KW-0472">Membrane</keyword>
<name>A0A6A6I7E3_9PLEO</name>
<protein>
    <submittedName>
        <fullName evidence="3">Uncharacterized protein</fullName>
    </submittedName>
</protein>
<evidence type="ECO:0000256" key="1">
    <source>
        <dbReference type="SAM" id="MobiDB-lite"/>
    </source>
</evidence>
<keyword evidence="2" id="KW-0812">Transmembrane</keyword>
<sequence>MPLFPPITTFPALAIRKIQEKTMEVFEAPTAQAPNSPNRASAVLALGCVIGGCLLLVVIVVITASINRARRAQLTLPMGETSIEVSADDVELDGHHVYYHPMPLPRARSVPADTALLHIHTGEFFSNRRPVTRPVTPEDLAGFHPTGGLYATVPIPLQQQIYLESRGHVVVPPPLAHAPADVVAACGRGIRAIHRRHAVWHPRVVSQQRNASVDTLPRYESPPPEYEEEMDLTDADVPVVPR</sequence>
<reference evidence="3" key="1">
    <citation type="journal article" date="2020" name="Stud. Mycol.">
        <title>101 Dothideomycetes genomes: a test case for predicting lifestyles and emergence of pathogens.</title>
        <authorList>
            <person name="Haridas S."/>
            <person name="Albert R."/>
            <person name="Binder M."/>
            <person name="Bloem J."/>
            <person name="Labutti K."/>
            <person name="Salamov A."/>
            <person name="Andreopoulos B."/>
            <person name="Baker S."/>
            <person name="Barry K."/>
            <person name="Bills G."/>
            <person name="Bluhm B."/>
            <person name="Cannon C."/>
            <person name="Castanera R."/>
            <person name="Culley D."/>
            <person name="Daum C."/>
            <person name="Ezra D."/>
            <person name="Gonzalez J."/>
            <person name="Henrissat B."/>
            <person name="Kuo A."/>
            <person name="Liang C."/>
            <person name="Lipzen A."/>
            <person name="Lutzoni F."/>
            <person name="Magnuson J."/>
            <person name="Mondo S."/>
            <person name="Nolan M."/>
            <person name="Ohm R."/>
            <person name="Pangilinan J."/>
            <person name="Park H.-J."/>
            <person name="Ramirez L."/>
            <person name="Alfaro M."/>
            <person name="Sun H."/>
            <person name="Tritt A."/>
            <person name="Yoshinaga Y."/>
            <person name="Zwiers L.-H."/>
            <person name="Turgeon B."/>
            <person name="Goodwin S."/>
            <person name="Spatafora J."/>
            <person name="Crous P."/>
            <person name="Grigoriev I."/>
        </authorList>
    </citation>
    <scope>NUCLEOTIDE SEQUENCE</scope>
    <source>
        <strain evidence="3">CBS 122368</strain>
    </source>
</reference>
<evidence type="ECO:0000313" key="3">
    <source>
        <dbReference type="EMBL" id="KAF2245430.1"/>
    </source>
</evidence>
<evidence type="ECO:0000313" key="4">
    <source>
        <dbReference type="Proteomes" id="UP000800094"/>
    </source>
</evidence>
<dbReference type="EMBL" id="ML987200">
    <property type="protein sequence ID" value="KAF2245430.1"/>
    <property type="molecule type" value="Genomic_DNA"/>
</dbReference>
<dbReference type="AlphaFoldDB" id="A0A6A6I7E3"/>